<keyword evidence="15" id="KW-0469">Meiosis</keyword>
<accession>Q6CKC3</accession>
<feature type="region of interest" description="Disordered" evidence="23">
    <location>
        <begin position="1"/>
        <end position="21"/>
    </location>
</feature>
<evidence type="ECO:0000256" key="3">
    <source>
        <dbReference type="ARBA" id="ARBA00012551"/>
    </source>
</evidence>
<dbReference type="GO" id="GO:0015616">
    <property type="term" value="F:DNA translocase activity"/>
    <property type="evidence" value="ECO:0007669"/>
    <property type="project" value="TreeGrafter"/>
</dbReference>
<evidence type="ECO:0000256" key="21">
    <source>
        <dbReference type="ARBA" id="ARBA00077864"/>
    </source>
</evidence>
<comment type="similarity">
    <text evidence="2">Belongs to the SNF2/RAD54 helicase family.</text>
</comment>
<dbReference type="FunFam" id="3.40.50.10810:FF:000058">
    <property type="entry name" value="RDH54p DNA-dependent ATPase"/>
    <property type="match status" value="1"/>
</dbReference>
<dbReference type="KEGG" id="kla:KLLA0_F11814g"/>
<evidence type="ECO:0000256" key="6">
    <source>
        <dbReference type="ARBA" id="ARBA00022763"/>
    </source>
</evidence>
<evidence type="ECO:0000256" key="7">
    <source>
        <dbReference type="ARBA" id="ARBA00022801"/>
    </source>
</evidence>
<sequence length="931" mass="105386">MNHYVNKPFKRPRMVGRPGRDTLSEQIHTGLRPKSHHSHTKITNTSSETVKLTYAGPKSLKTSVNAPVGVSKSSQEVSLFTANYRRVTNKKNKTWDGDGYANMTSDDKLKFYNEAGVSLGSVPIKDRDLYETIWRIGSTEFQIDYRISDQEELSSVQDICKIKVSHTLGITDIPVAKKHKATIESKPPIQTFIPKITTKFKPLRKHLNGEPKVPPAQKQLVDQPTVKSALPPLSQELIGQITYSPLFDPVSIKDPLIMNKTENHKVSVIVDPLLSKTLRPHQREGVKFLYDCVMNMVHTKGDESMILERDDDIKGCLLADEMGLGKTLMTITLIWTLLKQTPYPTIINQRGVTLAGEISKVLIVCPVTLIGNWKKEFKKWLPMNRIGVLTLHSRNSPTEDKAQVRSFLKVPRTYQVLIVGYEKLLSIKDELQNEKRNLDLVICDEGHRLKNKDSKILKVLQSLDIEKKIVLSGTPIQNDLEEFYTIIDFINPGILGSFGRFKREYILPIARSRDVNAKQNQTLVEQGLLRSDQLIEITKRFILRRTNEILQQYLPPRTDLIIFCKPTAEQVEAFHKILTEGQLNFSNMTFNSSLGLITLFKKICNSTRLIKTDPYYEERLSQVQTSSTSGKFTSGKLRILLSLLHELKTKTDEKVVVISNYTQTLDIIEGHCSSEGYTSARLDGSTATKTRDQIVTSFNNDPSIFVFLLSAKSGGVGLNLIGASRLVLFDNDWNPSIDLQAMSRIHRDGQRRPCFIYRLVTTGCIDEKILQRQLMKIALSKKFLDSATDQSKNDDDLFQQEELKDLFTINLSTLSNTHDLICNCSGEVEVLEEEEITGTDEANAQPEYQAAATPSNNPPASIWINALEAQKIIEKEEILRNGTKSEIMRKCLLGYKHIDPQKTNDLIDEAMNNVFDDARQYITYALVKDSV</sequence>
<dbReference type="SMART" id="SM00490">
    <property type="entry name" value="HELICc"/>
    <property type="match status" value="1"/>
</dbReference>
<keyword evidence="9" id="KW-0067">ATP-binding</keyword>
<dbReference type="GO" id="GO:0000724">
    <property type="term" value="P:double-strand break repair via homologous recombination"/>
    <property type="evidence" value="ECO:0007669"/>
    <property type="project" value="TreeGrafter"/>
</dbReference>
<dbReference type="Gene3D" id="3.40.50.300">
    <property type="entry name" value="P-loop containing nucleotide triphosphate hydrolases"/>
    <property type="match status" value="1"/>
</dbReference>
<keyword evidence="12" id="KW-0233">DNA recombination</keyword>
<dbReference type="Pfam" id="PF00271">
    <property type="entry name" value="Helicase_C"/>
    <property type="match status" value="1"/>
</dbReference>
<dbReference type="Proteomes" id="UP000000598">
    <property type="component" value="Chromosome F"/>
</dbReference>
<dbReference type="InterPro" id="IPR027417">
    <property type="entry name" value="P-loop_NTPase"/>
</dbReference>
<evidence type="ECO:0000256" key="5">
    <source>
        <dbReference type="ARBA" id="ARBA00022741"/>
    </source>
</evidence>
<reference evidence="26 27" key="1">
    <citation type="journal article" date="2004" name="Nature">
        <title>Genome evolution in yeasts.</title>
        <authorList>
            <consortium name="Genolevures"/>
            <person name="Dujon B."/>
            <person name="Sherman D."/>
            <person name="Fischer G."/>
            <person name="Durrens P."/>
            <person name="Casaregola S."/>
            <person name="Lafontaine I."/>
            <person name="de Montigny J."/>
            <person name="Marck C."/>
            <person name="Neuveglise C."/>
            <person name="Talla E."/>
            <person name="Goffard N."/>
            <person name="Frangeul L."/>
            <person name="Aigle M."/>
            <person name="Anthouard V."/>
            <person name="Babour A."/>
            <person name="Barbe V."/>
            <person name="Barnay S."/>
            <person name="Blanchin S."/>
            <person name="Beckerich J.M."/>
            <person name="Beyne E."/>
            <person name="Bleykasten C."/>
            <person name="Boisrame A."/>
            <person name="Boyer J."/>
            <person name="Cattolico L."/>
            <person name="Confanioleri F."/>
            <person name="de Daruvar A."/>
            <person name="Despons L."/>
            <person name="Fabre E."/>
            <person name="Fairhead C."/>
            <person name="Ferry-Dumazet H."/>
            <person name="Groppi A."/>
            <person name="Hantraye F."/>
            <person name="Hennequin C."/>
            <person name="Jauniaux N."/>
            <person name="Joyet P."/>
            <person name="Kachouri R."/>
            <person name="Kerrest A."/>
            <person name="Koszul R."/>
            <person name="Lemaire M."/>
            <person name="Lesur I."/>
            <person name="Ma L."/>
            <person name="Muller H."/>
            <person name="Nicaud J.M."/>
            <person name="Nikolski M."/>
            <person name="Oztas S."/>
            <person name="Ozier-Kalogeropoulos O."/>
            <person name="Pellenz S."/>
            <person name="Potier S."/>
            <person name="Richard G.F."/>
            <person name="Straub M.L."/>
            <person name="Suleau A."/>
            <person name="Swennene D."/>
            <person name="Tekaia F."/>
            <person name="Wesolowski-Louvel M."/>
            <person name="Westhof E."/>
            <person name="Wirth B."/>
            <person name="Zeniou-Meyer M."/>
            <person name="Zivanovic I."/>
            <person name="Bolotin-Fukuhara M."/>
            <person name="Thierry A."/>
            <person name="Bouchier C."/>
            <person name="Caudron B."/>
            <person name="Scarpelli C."/>
            <person name="Gaillardin C."/>
            <person name="Weissenbach J."/>
            <person name="Wincker P."/>
            <person name="Souciet J.L."/>
        </authorList>
    </citation>
    <scope>NUCLEOTIDE SEQUENCE [LARGE SCALE GENOMIC DNA]</scope>
    <source>
        <strain evidence="27">ATCC 8585 / CBS 2359 / DSM 70799 / NBRC 1267 / NRRL Y-1140 / WM37</strain>
    </source>
</reference>
<evidence type="ECO:0000256" key="2">
    <source>
        <dbReference type="ARBA" id="ARBA00007025"/>
    </source>
</evidence>
<dbReference type="GO" id="GO:0005524">
    <property type="term" value="F:ATP binding"/>
    <property type="evidence" value="ECO:0007669"/>
    <property type="project" value="InterPro"/>
</dbReference>
<evidence type="ECO:0000256" key="23">
    <source>
        <dbReference type="SAM" id="MobiDB-lite"/>
    </source>
</evidence>
<dbReference type="HOGENOM" id="CLU_000315_10_1_1"/>
<evidence type="ECO:0000256" key="19">
    <source>
        <dbReference type="ARBA" id="ARBA00072543"/>
    </source>
</evidence>
<dbReference type="InterPro" id="IPR000330">
    <property type="entry name" value="SNF2_N"/>
</dbReference>
<evidence type="ECO:0000259" key="24">
    <source>
        <dbReference type="PROSITE" id="PS51192"/>
    </source>
</evidence>
<dbReference type="FunCoup" id="Q6CKC3">
    <property type="interactions" value="67"/>
</dbReference>
<dbReference type="CDD" id="cd18004">
    <property type="entry name" value="DEXHc_RAD54"/>
    <property type="match status" value="1"/>
</dbReference>
<dbReference type="EC" id="3.6.4.12" evidence="3"/>
<dbReference type="SUPFAM" id="SSF52540">
    <property type="entry name" value="P-loop containing nucleoside triphosphate hydrolases"/>
    <property type="match status" value="2"/>
</dbReference>
<comment type="subunit">
    <text evidence="18">Interacts with RAD51 and DMC1.</text>
</comment>
<evidence type="ECO:0000256" key="8">
    <source>
        <dbReference type="ARBA" id="ARBA00022806"/>
    </source>
</evidence>
<dbReference type="InParanoid" id="Q6CKC3"/>
<evidence type="ECO:0000256" key="1">
    <source>
        <dbReference type="ARBA" id="ARBA00004123"/>
    </source>
</evidence>
<organism evidence="26 27">
    <name type="scientific">Kluyveromyces lactis (strain ATCC 8585 / CBS 2359 / DSM 70799 / NBRC 1267 / NRRL Y-1140 / WM37)</name>
    <name type="common">Yeast</name>
    <name type="synonym">Candida sphaerica</name>
    <dbReference type="NCBI Taxonomy" id="284590"/>
    <lineage>
        <taxon>Eukaryota</taxon>
        <taxon>Fungi</taxon>
        <taxon>Dikarya</taxon>
        <taxon>Ascomycota</taxon>
        <taxon>Saccharomycotina</taxon>
        <taxon>Saccharomycetes</taxon>
        <taxon>Saccharomycetales</taxon>
        <taxon>Saccharomycetaceae</taxon>
        <taxon>Kluyveromyces</taxon>
    </lineage>
</organism>
<dbReference type="STRING" id="284590.Q6CKC3"/>
<evidence type="ECO:0000256" key="18">
    <source>
        <dbReference type="ARBA" id="ARBA00065350"/>
    </source>
</evidence>
<dbReference type="InterPro" id="IPR014001">
    <property type="entry name" value="Helicase_ATP-bd"/>
</dbReference>
<dbReference type="Gene3D" id="3.40.50.10810">
    <property type="entry name" value="Tandem AAA-ATPase domain"/>
    <property type="match status" value="1"/>
</dbReference>
<comment type="catalytic activity">
    <reaction evidence="16">
        <text>ATP + H2O = ADP + phosphate + H(+)</text>
        <dbReference type="Rhea" id="RHEA:13065"/>
        <dbReference type="ChEBI" id="CHEBI:15377"/>
        <dbReference type="ChEBI" id="CHEBI:15378"/>
        <dbReference type="ChEBI" id="CHEBI:30616"/>
        <dbReference type="ChEBI" id="CHEBI:43474"/>
        <dbReference type="ChEBI" id="CHEBI:456216"/>
        <dbReference type="EC" id="3.6.4.12"/>
    </reaction>
</comment>
<dbReference type="InterPro" id="IPR050496">
    <property type="entry name" value="SNF2_RAD54_helicase_repair"/>
</dbReference>
<evidence type="ECO:0000256" key="14">
    <source>
        <dbReference type="ARBA" id="ARBA00023242"/>
    </source>
</evidence>
<protein>
    <recommendedName>
        <fullName evidence="19">DNA repair and recombination protein RDH54</fullName>
        <ecNumber evidence="3">3.6.4.12</ecNumber>
    </recommendedName>
    <alternativeName>
        <fullName evidence="22">RAD homolog 54</fullName>
    </alternativeName>
    <alternativeName>
        <fullName evidence="21">Recombination factor TID1</fullName>
    </alternativeName>
    <alternativeName>
        <fullName evidence="20">Two hybrid interaction with DMC1 protein 1</fullName>
    </alternativeName>
</protein>
<keyword evidence="27" id="KW-1185">Reference proteome</keyword>
<dbReference type="PROSITE" id="PS51194">
    <property type="entry name" value="HELICASE_CTER"/>
    <property type="match status" value="1"/>
</dbReference>
<gene>
    <name evidence="26" type="ORF">KLLA0_F11814g</name>
</gene>
<proteinExistence type="inferred from homology"/>
<dbReference type="InterPro" id="IPR049730">
    <property type="entry name" value="SNF2/RAD54-like_C"/>
</dbReference>
<dbReference type="OMA" id="FTIMYRK"/>
<evidence type="ECO:0000256" key="10">
    <source>
        <dbReference type="ARBA" id="ARBA00022843"/>
    </source>
</evidence>
<evidence type="ECO:0000256" key="4">
    <source>
        <dbReference type="ARBA" id="ARBA00022499"/>
    </source>
</evidence>
<dbReference type="GO" id="GO:0005634">
    <property type="term" value="C:nucleus"/>
    <property type="evidence" value="ECO:0007669"/>
    <property type="project" value="UniProtKB-SubCell"/>
</dbReference>
<evidence type="ECO:0000313" key="27">
    <source>
        <dbReference type="Proteomes" id="UP000000598"/>
    </source>
</evidence>
<dbReference type="InterPro" id="IPR038718">
    <property type="entry name" value="SNF2-like_sf"/>
</dbReference>
<keyword evidence="10" id="KW-0832">Ubl conjugation</keyword>
<evidence type="ECO:0000256" key="9">
    <source>
        <dbReference type="ARBA" id="ARBA00022840"/>
    </source>
</evidence>
<evidence type="ECO:0000256" key="22">
    <source>
        <dbReference type="ARBA" id="ARBA00082011"/>
    </source>
</evidence>
<feature type="domain" description="Helicase ATP-binding" evidence="24">
    <location>
        <begin position="307"/>
        <end position="493"/>
    </location>
</feature>
<feature type="region of interest" description="Disordered" evidence="23">
    <location>
        <begin position="28"/>
        <end position="47"/>
    </location>
</feature>
<dbReference type="PANTHER" id="PTHR45629:SF7">
    <property type="entry name" value="DNA EXCISION REPAIR PROTEIN ERCC-6-RELATED"/>
    <property type="match status" value="1"/>
</dbReference>
<keyword evidence="7" id="KW-0378">Hydrolase</keyword>
<dbReference type="PaxDb" id="284590-Q6CKC3"/>
<dbReference type="CDD" id="cd18793">
    <property type="entry name" value="SF2_C_SNF"/>
    <property type="match status" value="1"/>
</dbReference>
<evidence type="ECO:0000256" key="17">
    <source>
        <dbReference type="ARBA" id="ARBA00060154"/>
    </source>
</evidence>
<dbReference type="Gene3D" id="1.20.120.850">
    <property type="entry name" value="SWI2/SNF2 ATPases, N-terminal domain"/>
    <property type="match status" value="1"/>
</dbReference>
<evidence type="ECO:0000256" key="13">
    <source>
        <dbReference type="ARBA" id="ARBA00023204"/>
    </source>
</evidence>
<evidence type="ECO:0000256" key="15">
    <source>
        <dbReference type="ARBA" id="ARBA00023254"/>
    </source>
</evidence>
<keyword evidence="13" id="KW-0234">DNA repair</keyword>
<name>Q6CKC3_KLULA</name>
<evidence type="ECO:0000313" key="26">
    <source>
        <dbReference type="EMBL" id="CAG98324.1"/>
    </source>
</evidence>
<dbReference type="GO" id="GO:0016787">
    <property type="term" value="F:hydrolase activity"/>
    <property type="evidence" value="ECO:0007669"/>
    <property type="project" value="UniProtKB-KW"/>
</dbReference>
<keyword evidence="4" id="KW-1017">Isopeptide bond</keyword>
<evidence type="ECO:0000256" key="11">
    <source>
        <dbReference type="ARBA" id="ARBA00023125"/>
    </source>
</evidence>
<feature type="domain" description="Helicase C-terminal" evidence="25">
    <location>
        <begin position="639"/>
        <end position="795"/>
    </location>
</feature>
<keyword evidence="5" id="KW-0547">Nucleotide-binding</keyword>
<evidence type="ECO:0000259" key="25">
    <source>
        <dbReference type="PROSITE" id="PS51194"/>
    </source>
</evidence>
<dbReference type="eggNOG" id="KOG0390">
    <property type="taxonomic scope" value="Eukaryota"/>
</dbReference>
<dbReference type="GO" id="GO:0007131">
    <property type="term" value="P:reciprocal meiotic recombination"/>
    <property type="evidence" value="ECO:0007669"/>
    <property type="project" value="TreeGrafter"/>
</dbReference>
<evidence type="ECO:0000256" key="16">
    <source>
        <dbReference type="ARBA" id="ARBA00047995"/>
    </source>
</evidence>
<keyword evidence="8" id="KW-0347">Helicase</keyword>
<comment type="function">
    <text evidence="17">Involved in the recombinational repair of double-strand breaks (DSB) in DNA during mitosis and meiosis. Has DNA dependent ATPase activity. Promotes D-loop (displacement loop) formation with RAD51 recombinase. Modifies the topology of double-stranded DNA during the D-loop reaction to facilitate the invasion of the homologous duplex molecule by the initiating single-stranded DNA substrate. Required for adaptation from G2/M checkpoint arrest induced by a double strand break, by participating in monitoring the extent of single-stranded DNA produced by resection of DNA ends. This role is distinct from its roles in recombination. Promotes colocalization of RAD51 and DMC1 during meiotic recombination. Involved in crossover interference.</text>
</comment>
<dbReference type="EMBL" id="CR382126">
    <property type="protein sequence ID" value="CAG98324.1"/>
    <property type="molecule type" value="Genomic_DNA"/>
</dbReference>
<dbReference type="GO" id="GO:0003678">
    <property type="term" value="F:DNA helicase activity"/>
    <property type="evidence" value="ECO:0007669"/>
    <property type="project" value="UniProtKB-EC"/>
</dbReference>
<feature type="compositionally biased region" description="Basic residues" evidence="23">
    <location>
        <begin position="31"/>
        <end position="40"/>
    </location>
</feature>
<dbReference type="Pfam" id="PF00176">
    <property type="entry name" value="SNF2-rel_dom"/>
    <property type="match status" value="1"/>
</dbReference>
<keyword evidence="6" id="KW-0227">DNA damage</keyword>
<keyword evidence="11" id="KW-0238">DNA-binding</keyword>
<comment type="subcellular location">
    <subcellularLocation>
        <location evidence="1">Nucleus</location>
    </subcellularLocation>
</comment>
<dbReference type="AlphaFoldDB" id="Q6CKC3"/>
<dbReference type="InterPro" id="IPR001650">
    <property type="entry name" value="Helicase_C-like"/>
</dbReference>
<evidence type="ECO:0000256" key="12">
    <source>
        <dbReference type="ARBA" id="ARBA00023172"/>
    </source>
</evidence>
<keyword evidence="14" id="KW-0539">Nucleus</keyword>
<evidence type="ECO:0000256" key="20">
    <source>
        <dbReference type="ARBA" id="ARBA00076096"/>
    </source>
</evidence>
<dbReference type="GO" id="GO:0003677">
    <property type="term" value="F:DNA binding"/>
    <property type="evidence" value="ECO:0007669"/>
    <property type="project" value="UniProtKB-KW"/>
</dbReference>
<dbReference type="SMART" id="SM00487">
    <property type="entry name" value="DEXDc"/>
    <property type="match status" value="1"/>
</dbReference>
<dbReference type="PROSITE" id="PS51192">
    <property type="entry name" value="HELICASE_ATP_BIND_1"/>
    <property type="match status" value="1"/>
</dbReference>
<dbReference type="PANTHER" id="PTHR45629">
    <property type="entry name" value="SNF2/RAD54 FAMILY MEMBER"/>
    <property type="match status" value="1"/>
</dbReference>